<name>A0ABT8C1E1_9BACT</name>
<keyword evidence="1" id="KW-0328">Glycosyltransferase</keyword>
<dbReference type="RefSeq" id="WP_240459271.1">
    <property type="nucleotide sequence ID" value="NZ_JAUFQS010000003.1"/>
</dbReference>
<organism evidence="1 2">
    <name type="scientific">Cyclobacterium jeungdonense</name>
    <dbReference type="NCBI Taxonomy" id="708087"/>
    <lineage>
        <taxon>Bacteria</taxon>
        <taxon>Pseudomonadati</taxon>
        <taxon>Bacteroidota</taxon>
        <taxon>Cytophagia</taxon>
        <taxon>Cytophagales</taxon>
        <taxon>Cyclobacteriaceae</taxon>
        <taxon>Cyclobacterium</taxon>
    </lineage>
</organism>
<comment type="caution">
    <text evidence="1">The sequence shown here is derived from an EMBL/GenBank/DDBJ whole genome shotgun (WGS) entry which is preliminary data.</text>
</comment>
<keyword evidence="2" id="KW-1185">Reference proteome</keyword>
<dbReference type="Gene3D" id="3.40.50.2000">
    <property type="entry name" value="Glycogen Phosphorylase B"/>
    <property type="match status" value="1"/>
</dbReference>
<dbReference type="EC" id="2.4.-.-" evidence="1"/>
<dbReference type="EMBL" id="JAUFQS010000003">
    <property type="protein sequence ID" value="MDN3686614.1"/>
    <property type="molecule type" value="Genomic_DNA"/>
</dbReference>
<evidence type="ECO:0000313" key="2">
    <source>
        <dbReference type="Proteomes" id="UP001236663"/>
    </source>
</evidence>
<evidence type="ECO:0000313" key="1">
    <source>
        <dbReference type="EMBL" id="MDN3686614.1"/>
    </source>
</evidence>
<accession>A0ABT8C1E1</accession>
<dbReference type="GO" id="GO:0016757">
    <property type="term" value="F:glycosyltransferase activity"/>
    <property type="evidence" value="ECO:0007669"/>
    <property type="project" value="UniProtKB-KW"/>
</dbReference>
<reference evidence="2" key="1">
    <citation type="journal article" date="2019" name="Int. J. Syst. Evol. Microbiol.">
        <title>The Global Catalogue of Microorganisms (GCM) 10K type strain sequencing project: providing services to taxonomists for standard genome sequencing and annotation.</title>
        <authorList>
            <consortium name="The Broad Institute Genomics Platform"/>
            <consortium name="The Broad Institute Genome Sequencing Center for Infectious Disease"/>
            <person name="Wu L."/>
            <person name="Ma J."/>
        </authorList>
    </citation>
    <scope>NUCLEOTIDE SEQUENCE [LARGE SCALE GENOMIC DNA]</scope>
    <source>
        <strain evidence="2">CECT 7706</strain>
    </source>
</reference>
<gene>
    <name evidence="1" type="ORF">QWZ15_02125</name>
</gene>
<dbReference type="Proteomes" id="UP001236663">
    <property type="component" value="Unassembled WGS sequence"/>
</dbReference>
<keyword evidence="1" id="KW-0808">Transferase</keyword>
<proteinExistence type="predicted"/>
<protein>
    <submittedName>
        <fullName evidence="1">Glycosyltransferase</fullName>
        <ecNumber evidence="1">2.4.-.-</ecNumber>
    </submittedName>
</protein>
<dbReference type="SUPFAM" id="SSF53756">
    <property type="entry name" value="UDP-Glycosyltransferase/glycogen phosphorylase"/>
    <property type="match status" value="1"/>
</dbReference>
<sequence length="222" mass="25185">MENTLRTLKISDTESLKKIDAAQWGPDTEFYKRLNNHEQPQSGYFISAGHTARDYETLIEAFRNLDYPLKIFCTPKSLPNTADIPSNVSINSKFIPYFELLNFYKDSRAILIPLTYPERLKGCQGMTSLQDVVALGKPTIITKNSSINLDAEKEGFGITVEKGDVEGWVAAVKILAKDTEKSRQMGKQALKVYREKFNSERFADKLEKAILRISATYKFGQK</sequence>